<evidence type="ECO:0000313" key="1">
    <source>
        <dbReference type="EMBL" id="GME96185.1"/>
    </source>
</evidence>
<name>A0ACB5TWL9_CANBO</name>
<accession>A0ACB5TWL9</accession>
<proteinExistence type="predicted"/>
<gene>
    <name evidence="1" type="ORF">Cboi01_000418400</name>
</gene>
<organism evidence="1 2">
    <name type="scientific">Candida boidinii</name>
    <name type="common">Yeast</name>
    <dbReference type="NCBI Taxonomy" id="5477"/>
    <lineage>
        <taxon>Eukaryota</taxon>
        <taxon>Fungi</taxon>
        <taxon>Dikarya</taxon>
        <taxon>Ascomycota</taxon>
        <taxon>Saccharomycotina</taxon>
        <taxon>Pichiomycetes</taxon>
        <taxon>Pichiales</taxon>
        <taxon>Pichiaceae</taxon>
        <taxon>Ogataea</taxon>
        <taxon>Ogataea/Candida clade</taxon>
    </lineage>
</organism>
<dbReference type="EMBL" id="BSXV01002594">
    <property type="protein sequence ID" value="GME96185.1"/>
    <property type="molecule type" value="Genomic_DNA"/>
</dbReference>
<reference evidence="1" key="1">
    <citation type="submission" date="2023-04" db="EMBL/GenBank/DDBJ databases">
        <title>Candida boidinii NBRC 1967.</title>
        <authorList>
            <person name="Ichikawa N."/>
            <person name="Sato H."/>
            <person name="Tonouchi N."/>
        </authorList>
    </citation>
    <scope>NUCLEOTIDE SEQUENCE</scope>
    <source>
        <strain evidence="1">NBRC 1967</strain>
    </source>
</reference>
<evidence type="ECO:0000313" key="2">
    <source>
        <dbReference type="Proteomes" id="UP001165101"/>
    </source>
</evidence>
<protein>
    <submittedName>
        <fullName evidence="1">Unnamed protein product</fullName>
    </submittedName>
</protein>
<dbReference type="Proteomes" id="UP001165101">
    <property type="component" value="Unassembled WGS sequence"/>
</dbReference>
<sequence length="440" mass="48364">MNSKLYSPIASHSNITRNQNSVTSDGMNTPSSVVHPASQHNQTSSLSVSPTAISAKKANLRVSSRDMLHSFIEHNNNSNINNNGISWISNRLIPTLTSTTNNQNQNQNQNQESVAKIDTDDNSNTSNNLSSRLGSFETSFLKYLYVEQAPEMGLNSTPSNPFTENQSPFHSVFSNYHSSEVAETISDSPPLREDQKAVRNSLQDSHKNGTQKNPHQSTSESTNEAVSKKEVPASTSNALPISLTEEQELTLTPTLSSSSLISGQNLSISASSLSSTALSHLGSLVSHLIPDSTVAYADVGKILNPDPPSPRRVLKSRDPRKLETYRYIRNNNETSSFIPIDTTARHTRRDFRSKSIESRIELNKQYQRGLYNQRNPTRNSTNFGNGQNLGSFTGSHSTLYLTKNGNKVVQHGAASSMNNHVLSTRVSHNSLKEALDSSFF</sequence>
<comment type="caution">
    <text evidence="1">The sequence shown here is derived from an EMBL/GenBank/DDBJ whole genome shotgun (WGS) entry which is preliminary data.</text>
</comment>
<keyword evidence="2" id="KW-1185">Reference proteome</keyword>